<dbReference type="GO" id="GO:0003700">
    <property type="term" value="F:DNA-binding transcription factor activity"/>
    <property type="evidence" value="ECO:0007669"/>
    <property type="project" value="InterPro"/>
</dbReference>
<accession>A0A6V7NKI3</accession>
<dbReference type="InterPro" id="IPR036388">
    <property type="entry name" value="WH-like_DNA-bd_sf"/>
</dbReference>
<dbReference type="FunFam" id="1.10.10.10:FF:000037">
    <property type="entry name" value="Heat stress transcription factor B-4"/>
    <property type="match status" value="1"/>
</dbReference>
<name>A0A6V7NKI3_ANACO</name>
<protein>
    <recommendedName>
        <fullName evidence="11">HSF-type DNA-binding domain-containing protein</fullName>
    </recommendedName>
</protein>
<feature type="region of interest" description="Disordered" evidence="10">
    <location>
        <begin position="276"/>
        <end position="302"/>
    </location>
</feature>
<keyword evidence="3" id="KW-0597">Phosphoprotein</keyword>
<dbReference type="PRINTS" id="PR00056">
    <property type="entry name" value="HSFDOMAIN"/>
</dbReference>
<dbReference type="GO" id="GO:0005634">
    <property type="term" value="C:nucleus"/>
    <property type="evidence" value="ECO:0007669"/>
    <property type="project" value="UniProtKB-SubCell"/>
</dbReference>
<dbReference type="InterPro" id="IPR000232">
    <property type="entry name" value="HSF_DNA-bd"/>
</dbReference>
<dbReference type="InterPro" id="IPR036390">
    <property type="entry name" value="WH_DNA-bd_sf"/>
</dbReference>
<evidence type="ECO:0000256" key="3">
    <source>
        <dbReference type="ARBA" id="ARBA00022553"/>
    </source>
</evidence>
<evidence type="ECO:0000256" key="2">
    <source>
        <dbReference type="ARBA" id="ARBA00011233"/>
    </source>
</evidence>
<keyword evidence="5" id="KW-0346">Stress response</keyword>
<reference evidence="12" key="1">
    <citation type="submission" date="2020-07" db="EMBL/GenBank/DDBJ databases">
        <authorList>
            <person name="Lin J."/>
        </authorList>
    </citation>
    <scope>NUCLEOTIDE SEQUENCE</scope>
</reference>
<comment type="subunit">
    <text evidence="2">Homotrimer.</text>
</comment>
<evidence type="ECO:0000256" key="9">
    <source>
        <dbReference type="RuleBase" id="RU004020"/>
    </source>
</evidence>
<feature type="domain" description="HSF-type DNA-binding" evidence="11">
    <location>
        <begin position="96"/>
        <end position="120"/>
    </location>
</feature>
<evidence type="ECO:0000256" key="7">
    <source>
        <dbReference type="ARBA" id="ARBA00023163"/>
    </source>
</evidence>
<dbReference type="SMART" id="SM00415">
    <property type="entry name" value="HSF"/>
    <property type="match status" value="1"/>
</dbReference>
<organism evidence="12">
    <name type="scientific">Ananas comosus var. bracteatus</name>
    <name type="common">red pineapple</name>
    <dbReference type="NCBI Taxonomy" id="296719"/>
    <lineage>
        <taxon>Eukaryota</taxon>
        <taxon>Viridiplantae</taxon>
        <taxon>Streptophyta</taxon>
        <taxon>Embryophyta</taxon>
        <taxon>Tracheophyta</taxon>
        <taxon>Spermatophyta</taxon>
        <taxon>Magnoliopsida</taxon>
        <taxon>Liliopsida</taxon>
        <taxon>Poales</taxon>
        <taxon>Bromeliaceae</taxon>
        <taxon>Bromelioideae</taxon>
        <taxon>Ananas</taxon>
    </lineage>
</organism>
<evidence type="ECO:0000256" key="6">
    <source>
        <dbReference type="ARBA" id="ARBA00023125"/>
    </source>
</evidence>
<feature type="compositionally biased region" description="Pro residues" evidence="10">
    <location>
        <begin position="239"/>
        <end position="252"/>
    </location>
</feature>
<keyword evidence="6" id="KW-0238">DNA-binding</keyword>
<evidence type="ECO:0000256" key="8">
    <source>
        <dbReference type="ARBA" id="ARBA00023242"/>
    </source>
</evidence>
<evidence type="ECO:0000256" key="5">
    <source>
        <dbReference type="ARBA" id="ARBA00023016"/>
    </source>
</evidence>
<evidence type="ECO:0000256" key="1">
    <source>
        <dbReference type="ARBA" id="ARBA00004123"/>
    </source>
</evidence>
<dbReference type="PROSITE" id="PS00434">
    <property type="entry name" value="HSF_DOMAIN"/>
    <property type="match status" value="1"/>
</dbReference>
<dbReference type="PANTHER" id="PTHR10015">
    <property type="entry name" value="HEAT SHOCK TRANSCRIPTION FACTOR"/>
    <property type="match status" value="1"/>
</dbReference>
<proteinExistence type="inferred from homology"/>
<comment type="subcellular location">
    <subcellularLocation>
        <location evidence="1">Nucleus</location>
    </subcellularLocation>
</comment>
<evidence type="ECO:0000256" key="4">
    <source>
        <dbReference type="ARBA" id="ARBA00023015"/>
    </source>
</evidence>
<dbReference type="SUPFAM" id="SSF46785">
    <property type="entry name" value="Winged helix' DNA-binding domain"/>
    <property type="match status" value="1"/>
</dbReference>
<evidence type="ECO:0000259" key="11">
    <source>
        <dbReference type="PROSITE" id="PS00434"/>
    </source>
</evidence>
<evidence type="ECO:0000313" key="12">
    <source>
        <dbReference type="EMBL" id="CAD1819083.1"/>
    </source>
</evidence>
<dbReference type="AlphaFoldDB" id="A0A6V7NKI3"/>
<sequence>MTKDAYESFLPLSTTFSGSSPNSPKLLELSGTFHPNLHASDPWVGGGASALSSSPPFLMKTYELVDDPAVDDVVSWGENGSTFVVWRPAEFARDLLPKYFKHNNFSSFVRQLNTYGFKKVVTDRWEFANESFRRGERRLLSEIHRRRVCSAVAVAVPMPIQSPGSSGEDPQVLSLSSTTSPPPPLPPPPPPHVDLAEENDWLRTENARLSRELGDMRGLCSNIFRLVTTYTADEGTSSVPPPPPPAPPPPPQALELFPRRTPEEEEEEAVSVLFGVPIGGRRGPSARAPARIQRSEVGGGGG</sequence>
<dbReference type="GO" id="GO:0000978">
    <property type="term" value="F:RNA polymerase II cis-regulatory region sequence-specific DNA binding"/>
    <property type="evidence" value="ECO:0007669"/>
    <property type="project" value="TreeGrafter"/>
</dbReference>
<evidence type="ECO:0000256" key="10">
    <source>
        <dbReference type="SAM" id="MobiDB-lite"/>
    </source>
</evidence>
<feature type="compositionally biased region" description="Pro residues" evidence="10">
    <location>
        <begin position="180"/>
        <end position="192"/>
    </location>
</feature>
<keyword evidence="7" id="KW-0804">Transcription</keyword>
<dbReference type="PANTHER" id="PTHR10015:SF169">
    <property type="entry name" value="HEAT STRESS TRANSCRIPTION FACTOR B-2B"/>
    <property type="match status" value="1"/>
</dbReference>
<feature type="compositionally biased region" description="Low complexity" evidence="10">
    <location>
        <begin position="283"/>
        <end position="292"/>
    </location>
</feature>
<feature type="region of interest" description="Disordered" evidence="10">
    <location>
        <begin position="158"/>
        <end position="194"/>
    </location>
</feature>
<comment type="similarity">
    <text evidence="9">Belongs to the HSF family.</text>
</comment>
<keyword evidence="4" id="KW-0805">Transcription regulation</keyword>
<dbReference type="GO" id="GO:0006357">
    <property type="term" value="P:regulation of transcription by RNA polymerase II"/>
    <property type="evidence" value="ECO:0007669"/>
    <property type="project" value="TreeGrafter"/>
</dbReference>
<gene>
    <name evidence="12" type="ORF">CB5_LOCUS2294</name>
</gene>
<dbReference type="Pfam" id="PF00447">
    <property type="entry name" value="HSF_DNA-bind"/>
    <property type="match status" value="1"/>
</dbReference>
<keyword evidence="8" id="KW-0539">Nucleus</keyword>
<dbReference type="EMBL" id="LR862139">
    <property type="protein sequence ID" value="CAD1819083.1"/>
    <property type="molecule type" value="Genomic_DNA"/>
</dbReference>
<dbReference type="Gene3D" id="1.10.10.10">
    <property type="entry name" value="Winged helix-like DNA-binding domain superfamily/Winged helix DNA-binding domain"/>
    <property type="match status" value="1"/>
</dbReference>
<feature type="region of interest" description="Disordered" evidence="10">
    <location>
        <begin position="233"/>
        <end position="253"/>
    </location>
</feature>